<dbReference type="EMBL" id="JBHTAA010000002">
    <property type="protein sequence ID" value="MFC7203194.1"/>
    <property type="molecule type" value="Genomic_DNA"/>
</dbReference>
<dbReference type="Proteomes" id="UP001596481">
    <property type="component" value="Unassembled WGS sequence"/>
</dbReference>
<name>A0ABD5ZDL5_9EURY</name>
<evidence type="ECO:0000313" key="2">
    <source>
        <dbReference type="EMBL" id="MFC7203194.1"/>
    </source>
</evidence>
<feature type="region of interest" description="Disordered" evidence="1">
    <location>
        <begin position="1"/>
        <end position="31"/>
    </location>
</feature>
<dbReference type="InterPro" id="IPR043899">
    <property type="entry name" value="DUF5789"/>
</dbReference>
<gene>
    <name evidence="2" type="ORF">ACFQJC_06685</name>
</gene>
<dbReference type="AlphaFoldDB" id="A0ABD5ZDL5"/>
<feature type="compositionally biased region" description="Acidic residues" evidence="1">
    <location>
        <begin position="117"/>
        <end position="127"/>
    </location>
</feature>
<protein>
    <submittedName>
        <fullName evidence="2">DUF5789 family protein</fullName>
    </submittedName>
</protein>
<organism evidence="2 3">
    <name type="scientific">Haloferax namakaokahaiae</name>
    <dbReference type="NCBI Taxonomy" id="1748331"/>
    <lineage>
        <taxon>Archaea</taxon>
        <taxon>Methanobacteriati</taxon>
        <taxon>Methanobacteriota</taxon>
        <taxon>Stenosarchaea group</taxon>
        <taxon>Halobacteria</taxon>
        <taxon>Halobacteriales</taxon>
        <taxon>Haloferacaceae</taxon>
        <taxon>Haloferax</taxon>
    </lineage>
</organism>
<proteinExistence type="predicted"/>
<evidence type="ECO:0000313" key="3">
    <source>
        <dbReference type="Proteomes" id="UP001596481"/>
    </source>
</evidence>
<comment type="caution">
    <text evidence="2">The sequence shown here is derived from an EMBL/GenBank/DDBJ whole genome shotgun (WGS) entry which is preliminary data.</text>
</comment>
<keyword evidence="3" id="KW-1185">Reference proteome</keyword>
<dbReference type="RefSeq" id="WP_390222534.1">
    <property type="nucleotide sequence ID" value="NZ_JBHTAA010000002.1"/>
</dbReference>
<evidence type="ECO:0000256" key="1">
    <source>
        <dbReference type="SAM" id="MobiDB-lite"/>
    </source>
</evidence>
<dbReference type="Pfam" id="PF19102">
    <property type="entry name" value="DUF5789"/>
    <property type="match status" value="1"/>
</dbReference>
<sequence>MAYDDSPRGPTGTDEESEQDSREQGVDIGPLADVLEDHSYPTTTEEIVEQYGDYEIDLEDGTQTLREVFEGLEDQQFESKEDVRQMIYNMVGAEAVGRARYSDRGGIATDSSTATGETDEDEQSDSV</sequence>
<accession>A0ABD5ZDL5</accession>
<reference evidence="2 3" key="1">
    <citation type="journal article" date="2019" name="Int. J. Syst. Evol. Microbiol.">
        <title>The Global Catalogue of Microorganisms (GCM) 10K type strain sequencing project: providing services to taxonomists for standard genome sequencing and annotation.</title>
        <authorList>
            <consortium name="The Broad Institute Genomics Platform"/>
            <consortium name="The Broad Institute Genome Sequencing Center for Infectious Disease"/>
            <person name="Wu L."/>
            <person name="Ma J."/>
        </authorList>
    </citation>
    <scope>NUCLEOTIDE SEQUENCE [LARGE SCALE GENOMIC DNA]</scope>
    <source>
        <strain evidence="2 3">DSM 29988</strain>
    </source>
</reference>
<feature type="region of interest" description="Disordered" evidence="1">
    <location>
        <begin position="100"/>
        <end position="127"/>
    </location>
</feature>